<sequence length="363" mass="40018">MRDGLEEDVNEPRRPRLVYPFEVAPEQGSGQAVEVAPGVLWLRQPLGGSLQFINVWAIADGEGWAIVDTGVQTKETSQAWRAAFTGALEGKPITRVICTHLHPDHVGLAGWIVRKFDCRLWMTRLEYFQCRMLVADTGREAPEDGVRFFKAAGWDEDAIENYKARFGGFGKAIYALPDSYRRLSDGEDFDIGGRTWRVVTGQGHSPDHACLWCPELDVLISGDQVLPRISSNVSVFPTEPEADPLSDWLRSLAKVKAEVPDSVLVLPAHNDPFHGLHARIDHLINGHERGLGRLRGKLEEPKRAIDVFGALFARPIGPDLLGMATGEALAHLNCLIGRGVATRDLDAEGVAWYRTSGATETTV</sequence>
<dbReference type="EMBL" id="CP013002">
    <property type="protein sequence ID" value="ALL12170.1"/>
    <property type="molecule type" value="Genomic_DNA"/>
</dbReference>
<dbReference type="InterPro" id="IPR001279">
    <property type="entry name" value="Metallo-B-lactamas"/>
</dbReference>
<organism evidence="2 3">
    <name type="scientific">Caulobacter henricii</name>
    <dbReference type="NCBI Taxonomy" id="69395"/>
    <lineage>
        <taxon>Bacteria</taxon>
        <taxon>Pseudomonadati</taxon>
        <taxon>Pseudomonadota</taxon>
        <taxon>Alphaproteobacteria</taxon>
        <taxon>Caulobacterales</taxon>
        <taxon>Caulobacteraceae</taxon>
        <taxon>Caulobacter</taxon>
    </lineage>
</organism>
<dbReference type="AlphaFoldDB" id="A0A0N7JH20"/>
<dbReference type="Gene3D" id="3.60.15.10">
    <property type="entry name" value="Ribonuclease Z/Hydroxyacylglutathione hydrolase-like"/>
    <property type="match status" value="1"/>
</dbReference>
<dbReference type="Pfam" id="PF00753">
    <property type="entry name" value="Lactamase_B"/>
    <property type="match status" value="1"/>
</dbReference>
<dbReference type="InterPro" id="IPR050662">
    <property type="entry name" value="Sec-metab_biosynth-thioest"/>
</dbReference>
<keyword evidence="3" id="KW-1185">Reference proteome</keyword>
<dbReference type="Pfam" id="PF21221">
    <property type="entry name" value="B_lactamase-like_C"/>
    <property type="match status" value="1"/>
</dbReference>
<dbReference type="Gene3D" id="1.10.10.10">
    <property type="entry name" value="Winged helix-like DNA-binding domain superfamily/Winged helix DNA-binding domain"/>
    <property type="match status" value="1"/>
</dbReference>
<keyword evidence="2" id="KW-0378">Hydrolase</keyword>
<dbReference type="SMART" id="SM00849">
    <property type="entry name" value="Lactamase_B"/>
    <property type="match status" value="1"/>
</dbReference>
<accession>A0A0N7JH20</accession>
<dbReference type="KEGG" id="chq:AQ619_01655"/>
<dbReference type="eggNOG" id="COG0491">
    <property type="taxonomic scope" value="Bacteria"/>
</dbReference>
<dbReference type="InterPro" id="IPR048933">
    <property type="entry name" value="B_lactamase-like_C"/>
</dbReference>
<feature type="domain" description="Metallo-beta-lactamase" evidence="1">
    <location>
        <begin position="52"/>
        <end position="269"/>
    </location>
</feature>
<dbReference type="PANTHER" id="PTHR23131:SF4">
    <property type="entry name" value="METALLO-BETA-LACTAMASE SUPERFAMILY POTEIN"/>
    <property type="match status" value="1"/>
</dbReference>
<dbReference type="InterPro" id="IPR036388">
    <property type="entry name" value="WH-like_DNA-bd_sf"/>
</dbReference>
<dbReference type="PANTHER" id="PTHR23131">
    <property type="entry name" value="ENDORIBONUCLEASE LACTB2"/>
    <property type="match status" value="1"/>
</dbReference>
<dbReference type="RefSeq" id="WP_062143360.1">
    <property type="nucleotide sequence ID" value="NZ_CP013002.1"/>
</dbReference>
<dbReference type="InterPro" id="IPR036866">
    <property type="entry name" value="RibonucZ/Hydroxyglut_hydro"/>
</dbReference>
<dbReference type="Proteomes" id="UP000056905">
    <property type="component" value="Chromosome"/>
</dbReference>
<evidence type="ECO:0000313" key="3">
    <source>
        <dbReference type="Proteomes" id="UP000056905"/>
    </source>
</evidence>
<protein>
    <submittedName>
        <fullName evidence="2">MBL fold metallo-hydrolase</fullName>
    </submittedName>
</protein>
<dbReference type="SUPFAM" id="SSF56281">
    <property type="entry name" value="Metallo-hydrolase/oxidoreductase"/>
    <property type="match status" value="1"/>
</dbReference>
<gene>
    <name evidence="2" type="ORF">AQ619_01655</name>
</gene>
<dbReference type="STRING" id="69395.AQ619_01655"/>
<dbReference type="OrthoDB" id="2971563at2"/>
<evidence type="ECO:0000313" key="2">
    <source>
        <dbReference type="EMBL" id="ALL12170.1"/>
    </source>
</evidence>
<proteinExistence type="predicted"/>
<reference evidence="2 3" key="1">
    <citation type="submission" date="2015-10" db="EMBL/GenBank/DDBJ databases">
        <title>Conservation of the essential genome among Caulobacter and Brevundimonas species.</title>
        <authorList>
            <person name="Scott D."/>
            <person name="Ely B."/>
        </authorList>
    </citation>
    <scope>NUCLEOTIDE SEQUENCE [LARGE SCALE GENOMIC DNA]</scope>
    <source>
        <strain evidence="2 3">CB4</strain>
    </source>
</reference>
<dbReference type="GO" id="GO:0016787">
    <property type="term" value="F:hydrolase activity"/>
    <property type="evidence" value="ECO:0007669"/>
    <property type="project" value="UniProtKB-KW"/>
</dbReference>
<name>A0A0N7JH20_9CAUL</name>
<evidence type="ECO:0000259" key="1">
    <source>
        <dbReference type="SMART" id="SM00849"/>
    </source>
</evidence>